<dbReference type="InterPro" id="IPR009936">
    <property type="entry name" value="DUF1468"/>
</dbReference>
<evidence type="ECO:0000313" key="4">
    <source>
        <dbReference type="Proteomes" id="UP000192902"/>
    </source>
</evidence>
<gene>
    <name evidence="3" type="primary">tctB</name>
    <name evidence="3" type="ORF">CCUN_1695</name>
</gene>
<dbReference type="Proteomes" id="UP000192902">
    <property type="component" value="Chromosome"/>
</dbReference>
<dbReference type="KEGG" id="ccun:CCUN_1695"/>
<feature type="transmembrane region" description="Helical" evidence="1">
    <location>
        <begin position="40"/>
        <end position="58"/>
    </location>
</feature>
<dbReference type="RefSeq" id="WP_027305535.1">
    <property type="nucleotide sequence ID" value="NZ_CP020867.1"/>
</dbReference>
<keyword evidence="1" id="KW-0812">Transmembrane</keyword>
<keyword evidence="1" id="KW-1133">Transmembrane helix</keyword>
<protein>
    <submittedName>
        <fullName evidence="3">Putative tripartite tricarboxylate transport protein TctABC, membrane-spanning subunit TctB</fullName>
    </submittedName>
</protein>
<sequence>MISIRIFSVILLALCSFLIYQGLGIKTEFSYEPLGPRPFPIIALILIALGAFSLFFFFEETEIKWPDLALAKKTAFLIVNLFAFAFLFEYLGFIFSSMIFIFLTSLIFKAKWLYALIFAILASVLLYYLFDDLMQITLPAGQIFE</sequence>
<feature type="transmembrane region" description="Helical" evidence="1">
    <location>
        <begin position="79"/>
        <end position="106"/>
    </location>
</feature>
<feature type="domain" description="DUF1468" evidence="2">
    <location>
        <begin position="6"/>
        <end position="139"/>
    </location>
</feature>
<dbReference type="EMBL" id="CP020867">
    <property type="protein sequence ID" value="ARJ57270.1"/>
    <property type="molecule type" value="Genomic_DNA"/>
</dbReference>
<dbReference type="AlphaFoldDB" id="A0A1W6BZ07"/>
<evidence type="ECO:0000313" key="3">
    <source>
        <dbReference type="EMBL" id="ARJ57270.1"/>
    </source>
</evidence>
<dbReference type="STRING" id="1121267.CCUN_1695"/>
<evidence type="ECO:0000256" key="1">
    <source>
        <dbReference type="SAM" id="Phobius"/>
    </source>
</evidence>
<proteinExistence type="predicted"/>
<organism evidence="3 4">
    <name type="scientific">Campylobacter cuniculorum DSM 23162 = LMG 24588</name>
    <dbReference type="NCBI Taxonomy" id="1121267"/>
    <lineage>
        <taxon>Bacteria</taxon>
        <taxon>Pseudomonadati</taxon>
        <taxon>Campylobacterota</taxon>
        <taxon>Epsilonproteobacteria</taxon>
        <taxon>Campylobacterales</taxon>
        <taxon>Campylobacteraceae</taxon>
        <taxon>Campylobacter</taxon>
    </lineage>
</organism>
<feature type="transmembrane region" description="Helical" evidence="1">
    <location>
        <begin position="112"/>
        <end position="130"/>
    </location>
</feature>
<name>A0A1W6BZ07_9BACT</name>
<keyword evidence="1" id="KW-0472">Membrane</keyword>
<dbReference type="eggNOG" id="ENOG5032SKA">
    <property type="taxonomic scope" value="Bacteria"/>
</dbReference>
<dbReference type="OrthoDB" id="5519430at2"/>
<accession>A0A1W6BZ07</accession>
<reference evidence="3 4" key="1">
    <citation type="submission" date="2017-04" db="EMBL/GenBank/DDBJ databases">
        <title>Complete genome sequence of the Campylobacter cuniculorum type strain LMG24588.</title>
        <authorList>
            <person name="Miller W.G."/>
            <person name="Yee E."/>
            <person name="Revez J."/>
            <person name="Bono J.L."/>
            <person name="Rossi M."/>
        </authorList>
    </citation>
    <scope>NUCLEOTIDE SEQUENCE [LARGE SCALE GENOMIC DNA]</scope>
    <source>
        <strain evidence="3 4">LMG 24588</strain>
    </source>
</reference>
<evidence type="ECO:0000259" key="2">
    <source>
        <dbReference type="Pfam" id="PF07331"/>
    </source>
</evidence>
<dbReference type="Pfam" id="PF07331">
    <property type="entry name" value="TctB"/>
    <property type="match status" value="1"/>
</dbReference>